<feature type="region of interest" description="Disordered" evidence="1">
    <location>
        <begin position="228"/>
        <end position="255"/>
    </location>
</feature>
<evidence type="ECO:0000256" key="1">
    <source>
        <dbReference type="SAM" id="MobiDB-lite"/>
    </source>
</evidence>
<dbReference type="EMBL" id="CAJNNW010025266">
    <property type="protein sequence ID" value="CAE8676561.1"/>
    <property type="molecule type" value="Genomic_DNA"/>
</dbReference>
<name>A0A813JGG3_POLGL</name>
<sequence>FEGCVRGFRAWVQLPEHASSAENVLETVTESDLTDVTGREVTDGVVTGTQHLTEDLHGLPVDSGHASRSSNGVAFTLTARSTASGSSAASSSASSGCTIPSALLGEKPFPEPKSISMDVDACSSDLTVFAVTLKFDIDAFQGEGLAGKPCLDQWLVGGAFSTCKDWLTFLFPGQDPERRLVASNVTAEELEPEYSDMPSSGVPERLEFSNLTHYMTKPWARQRFSKRRLRQQQLQQQQQQAMPSIHEDAISGGLQ</sequence>
<organism evidence="2 3">
    <name type="scientific">Polarella glacialis</name>
    <name type="common">Dinoflagellate</name>
    <dbReference type="NCBI Taxonomy" id="89957"/>
    <lineage>
        <taxon>Eukaryota</taxon>
        <taxon>Sar</taxon>
        <taxon>Alveolata</taxon>
        <taxon>Dinophyceae</taxon>
        <taxon>Suessiales</taxon>
        <taxon>Suessiaceae</taxon>
        <taxon>Polarella</taxon>
    </lineage>
</organism>
<evidence type="ECO:0000313" key="2">
    <source>
        <dbReference type="EMBL" id="CAE8676561.1"/>
    </source>
</evidence>
<reference evidence="2" key="1">
    <citation type="submission" date="2021-02" db="EMBL/GenBank/DDBJ databases">
        <authorList>
            <person name="Dougan E. K."/>
            <person name="Rhodes N."/>
            <person name="Thang M."/>
            <person name="Chan C."/>
        </authorList>
    </citation>
    <scope>NUCLEOTIDE SEQUENCE</scope>
</reference>
<dbReference type="AlphaFoldDB" id="A0A813JGG3"/>
<protein>
    <submittedName>
        <fullName evidence="2">Uncharacterized protein</fullName>
    </submittedName>
</protein>
<comment type="caution">
    <text evidence="2">The sequence shown here is derived from an EMBL/GenBank/DDBJ whole genome shotgun (WGS) entry which is preliminary data.</text>
</comment>
<feature type="non-terminal residue" evidence="2">
    <location>
        <position position="1"/>
    </location>
</feature>
<dbReference type="Proteomes" id="UP000626109">
    <property type="component" value="Unassembled WGS sequence"/>
</dbReference>
<evidence type="ECO:0000313" key="3">
    <source>
        <dbReference type="Proteomes" id="UP000626109"/>
    </source>
</evidence>
<accession>A0A813JGG3</accession>
<proteinExistence type="predicted"/>
<gene>
    <name evidence="2" type="ORF">PGLA2088_LOCUS19946</name>
</gene>
<feature type="compositionally biased region" description="Low complexity" evidence="1">
    <location>
        <begin position="231"/>
        <end position="240"/>
    </location>
</feature>